<evidence type="ECO:0000256" key="3">
    <source>
        <dbReference type="ARBA" id="ARBA00023004"/>
    </source>
</evidence>
<dbReference type="PANTHER" id="PTHR47955:SF18">
    <property type="entry name" value="CYTOCHROME P450 71A1-LIKE"/>
    <property type="match status" value="1"/>
</dbReference>
<evidence type="ECO:0000256" key="4">
    <source>
        <dbReference type="SAM" id="Phobius"/>
    </source>
</evidence>
<dbReference type="PANTHER" id="PTHR47955">
    <property type="entry name" value="CYTOCHROME P450 FAMILY 71 PROTEIN"/>
    <property type="match status" value="1"/>
</dbReference>
<dbReference type="Gene3D" id="1.10.630.10">
    <property type="entry name" value="Cytochrome P450"/>
    <property type="match status" value="1"/>
</dbReference>
<dbReference type="InterPro" id="IPR001128">
    <property type="entry name" value="Cyt_P450"/>
</dbReference>
<protein>
    <recommendedName>
        <fullName evidence="7">Cytochrome P450</fullName>
    </recommendedName>
</protein>
<keyword evidence="3" id="KW-0408">Iron</keyword>
<keyword evidence="2" id="KW-0479">Metal-binding</keyword>
<dbReference type="OrthoDB" id="832218at2759"/>
<feature type="non-terminal residue" evidence="5">
    <location>
        <position position="325"/>
    </location>
</feature>
<dbReference type="AlphaFoldDB" id="A0A9Q0J2J0"/>
<keyword evidence="6" id="KW-1185">Reference proteome</keyword>
<evidence type="ECO:0000256" key="2">
    <source>
        <dbReference type="ARBA" id="ARBA00022723"/>
    </source>
</evidence>
<dbReference type="GO" id="GO:0004497">
    <property type="term" value="F:monooxygenase activity"/>
    <property type="evidence" value="ECO:0007669"/>
    <property type="project" value="InterPro"/>
</dbReference>
<accession>A0A9Q0J2J0</accession>
<dbReference type="PRINTS" id="PR00463">
    <property type="entry name" value="EP450I"/>
</dbReference>
<evidence type="ECO:0008006" key="7">
    <source>
        <dbReference type="Google" id="ProtNLM"/>
    </source>
</evidence>
<dbReference type="GO" id="GO:0005506">
    <property type="term" value="F:iron ion binding"/>
    <property type="evidence" value="ECO:0007669"/>
    <property type="project" value="InterPro"/>
</dbReference>
<keyword evidence="4" id="KW-1133">Transmembrane helix</keyword>
<keyword evidence="4" id="KW-0812">Transmembrane</keyword>
<proteinExistence type="inferred from homology"/>
<keyword evidence="4" id="KW-0472">Membrane</keyword>
<reference evidence="5" key="1">
    <citation type="submission" date="2022-02" db="EMBL/GenBank/DDBJ databases">
        <authorList>
            <person name="Henning P.M."/>
            <person name="McCubbin A.G."/>
            <person name="Shore J.S."/>
        </authorList>
    </citation>
    <scope>NUCLEOTIDE SEQUENCE</scope>
    <source>
        <strain evidence="5">F60SS</strain>
        <tissue evidence="5">Leaves</tissue>
    </source>
</reference>
<evidence type="ECO:0000313" key="5">
    <source>
        <dbReference type="EMBL" id="KAJ4827206.1"/>
    </source>
</evidence>
<dbReference type="EMBL" id="JAKUCV010006466">
    <property type="protein sequence ID" value="KAJ4827206.1"/>
    <property type="molecule type" value="Genomic_DNA"/>
</dbReference>
<sequence>MDALIFLDQYWQYCSKATLFNLLAFPLILLLCTTLYFVKLSRTSSSELNLPPSLKKLPIIGNLHQLSNPLHLSLQNLSRKHGPLFLVYLGNAPAVIVSSDGLAREVLKTDIAFSDRPQIRAADVLFYGCSDIAFCSYGEYWRQAKKICVLELLSQRRVQGFQSARIGEVAKMVEKIHMSCLDGAVVDLQEILVNISNDVLCRSAFGRTYNGKEGSSRRFGELSRTAMDLTGAFCFKDVFPSLGWMDHLTGLVSRLQKASREVNEFLGQVIEEHVAQEISDDTSDKKDLVDILLHVQKEAKLGINLTRDNLKSILMATYVLVLPCP</sequence>
<gene>
    <name evidence="5" type="ORF">Tsubulata_016799</name>
</gene>
<reference evidence="5" key="2">
    <citation type="journal article" date="2023" name="Plants (Basel)">
        <title>Annotation of the Turnera subulata (Passifloraceae) Draft Genome Reveals the S-Locus Evolved after the Divergence of Turneroideae from Passifloroideae in a Stepwise Manner.</title>
        <authorList>
            <person name="Henning P.M."/>
            <person name="Roalson E.H."/>
            <person name="Mir W."/>
            <person name="McCubbin A.G."/>
            <person name="Shore J.S."/>
        </authorList>
    </citation>
    <scope>NUCLEOTIDE SEQUENCE</scope>
    <source>
        <strain evidence="5">F60SS</strain>
    </source>
</reference>
<comment type="similarity">
    <text evidence="1">Belongs to the cytochrome P450 family.</text>
</comment>
<evidence type="ECO:0000256" key="1">
    <source>
        <dbReference type="ARBA" id="ARBA00010617"/>
    </source>
</evidence>
<dbReference type="SUPFAM" id="SSF48264">
    <property type="entry name" value="Cytochrome P450"/>
    <property type="match status" value="1"/>
</dbReference>
<dbReference type="InterPro" id="IPR002401">
    <property type="entry name" value="Cyt_P450_E_grp-I"/>
</dbReference>
<dbReference type="GO" id="GO:0020037">
    <property type="term" value="F:heme binding"/>
    <property type="evidence" value="ECO:0007669"/>
    <property type="project" value="InterPro"/>
</dbReference>
<dbReference type="Pfam" id="PF00067">
    <property type="entry name" value="p450"/>
    <property type="match status" value="1"/>
</dbReference>
<comment type="caution">
    <text evidence="5">The sequence shown here is derived from an EMBL/GenBank/DDBJ whole genome shotgun (WGS) entry which is preliminary data.</text>
</comment>
<evidence type="ECO:0000313" key="6">
    <source>
        <dbReference type="Proteomes" id="UP001141552"/>
    </source>
</evidence>
<dbReference type="GO" id="GO:0016705">
    <property type="term" value="F:oxidoreductase activity, acting on paired donors, with incorporation or reduction of molecular oxygen"/>
    <property type="evidence" value="ECO:0007669"/>
    <property type="project" value="InterPro"/>
</dbReference>
<name>A0A9Q0J2J0_9ROSI</name>
<dbReference type="Proteomes" id="UP001141552">
    <property type="component" value="Unassembled WGS sequence"/>
</dbReference>
<feature type="transmembrane region" description="Helical" evidence="4">
    <location>
        <begin position="20"/>
        <end position="38"/>
    </location>
</feature>
<organism evidence="5 6">
    <name type="scientific">Turnera subulata</name>
    <dbReference type="NCBI Taxonomy" id="218843"/>
    <lineage>
        <taxon>Eukaryota</taxon>
        <taxon>Viridiplantae</taxon>
        <taxon>Streptophyta</taxon>
        <taxon>Embryophyta</taxon>
        <taxon>Tracheophyta</taxon>
        <taxon>Spermatophyta</taxon>
        <taxon>Magnoliopsida</taxon>
        <taxon>eudicotyledons</taxon>
        <taxon>Gunneridae</taxon>
        <taxon>Pentapetalae</taxon>
        <taxon>rosids</taxon>
        <taxon>fabids</taxon>
        <taxon>Malpighiales</taxon>
        <taxon>Passifloraceae</taxon>
        <taxon>Turnera</taxon>
    </lineage>
</organism>
<dbReference type="InterPro" id="IPR036396">
    <property type="entry name" value="Cyt_P450_sf"/>
</dbReference>